<keyword evidence="8" id="KW-0788">Thiol protease</keyword>
<accession>A0A2W5K2B8</accession>
<dbReference type="PANTHER" id="PTHR23402:SF1">
    <property type="entry name" value="PYROGLUTAMYL-PEPTIDASE I"/>
    <property type="match status" value="1"/>
</dbReference>
<comment type="catalytic activity">
    <reaction evidence="1 9">
        <text>Release of an N-terminal pyroglutamyl group from a polypeptide, the second amino acid generally not being Pro.</text>
        <dbReference type="EC" id="3.4.19.3"/>
    </reaction>
</comment>
<evidence type="ECO:0000256" key="6">
    <source>
        <dbReference type="ARBA" id="ARBA00022670"/>
    </source>
</evidence>
<protein>
    <recommendedName>
        <fullName evidence="9">Pyroglutamyl-peptidase I</fullName>
        <ecNumber evidence="9">3.4.19.3</ecNumber>
    </recommendedName>
</protein>
<comment type="caution">
    <text evidence="11">The sequence shown here is derived from an EMBL/GenBank/DDBJ whole genome shotgun (WGS) entry which is preliminary data.</text>
</comment>
<evidence type="ECO:0000256" key="4">
    <source>
        <dbReference type="ARBA" id="ARBA00006641"/>
    </source>
</evidence>
<comment type="similarity">
    <text evidence="4">Belongs to the peptidase C15 family.</text>
</comment>
<dbReference type="SUPFAM" id="SSF53182">
    <property type="entry name" value="Pyrrolidone carboxyl peptidase (pyroglutamate aminopeptidase)"/>
    <property type="match status" value="1"/>
</dbReference>
<dbReference type="InterPro" id="IPR016125">
    <property type="entry name" value="Peptidase_C15-like"/>
</dbReference>
<evidence type="ECO:0000256" key="5">
    <source>
        <dbReference type="ARBA" id="ARBA00022490"/>
    </source>
</evidence>
<dbReference type="PANTHER" id="PTHR23402">
    <property type="entry name" value="PROTEASE FAMILY C15 PYROGLUTAMYL-PEPTIDASE I-RELATED"/>
    <property type="match status" value="1"/>
</dbReference>
<reference evidence="11 12" key="1">
    <citation type="submission" date="2017-08" db="EMBL/GenBank/DDBJ databases">
        <title>Infants hospitalized years apart are colonized by the same room-sourced microbial strains.</title>
        <authorList>
            <person name="Brooks B."/>
            <person name="Olm M.R."/>
            <person name="Firek B.A."/>
            <person name="Baker R."/>
            <person name="Thomas B.C."/>
            <person name="Morowitz M.J."/>
            <person name="Banfield J.F."/>
        </authorList>
    </citation>
    <scope>NUCLEOTIDE SEQUENCE [LARGE SCALE GENOMIC DNA]</scope>
    <source>
        <strain evidence="11">S2_005_003_R2_43</strain>
    </source>
</reference>
<feature type="active site" evidence="9">
    <location>
        <position position="112"/>
    </location>
</feature>
<dbReference type="EC" id="3.4.19.3" evidence="9"/>
<dbReference type="GO" id="GO:0005829">
    <property type="term" value="C:cytosol"/>
    <property type="evidence" value="ECO:0007669"/>
    <property type="project" value="InterPro"/>
</dbReference>
<proteinExistence type="inferred from homology"/>
<evidence type="ECO:0000256" key="7">
    <source>
        <dbReference type="ARBA" id="ARBA00022801"/>
    </source>
</evidence>
<evidence type="ECO:0000313" key="12">
    <source>
        <dbReference type="Proteomes" id="UP000249577"/>
    </source>
</evidence>
<evidence type="ECO:0000313" key="11">
    <source>
        <dbReference type="EMBL" id="PZQ11236.1"/>
    </source>
</evidence>
<dbReference type="EMBL" id="QFPN01000012">
    <property type="protein sequence ID" value="PZQ11236.1"/>
    <property type="molecule type" value="Genomic_DNA"/>
</dbReference>
<evidence type="ECO:0000256" key="1">
    <source>
        <dbReference type="ARBA" id="ARBA00001770"/>
    </source>
</evidence>
<dbReference type="GO" id="GO:0006508">
    <property type="term" value="P:proteolysis"/>
    <property type="evidence" value="ECO:0007669"/>
    <property type="project" value="UniProtKB-KW"/>
</dbReference>
<dbReference type="InterPro" id="IPR033693">
    <property type="entry name" value="PGPEP1_Glu_AS"/>
</dbReference>
<organism evidence="11 12">
    <name type="scientific">Ancylobacter novellus</name>
    <name type="common">Thiobacillus novellus</name>
    <dbReference type="NCBI Taxonomy" id="921"/>
    <lineage>
        <taxon>Bacteria</taxon>
        <taxon>Pseudomonadati</taxon>
        <taxon>Pseudomonadota</taxon>
        <taxon>Alphaproteobacteria</taxon>
        <taxon>Hyphomicrobiales</taxon>
        <taxon>Xanthobacteraceae</taxon>
        <taxon>Ancylobacter</taxon>
    </lineage>
</organism>
<gene>
    <name evidence="11" type="ORF">DI565_18225</name>
</gene>
<evidence type="ECO:0000256" key="3">
    <source>
        <dbReference type="ARBA" id="ARBA00004496"/>
    </source>
</evidence>
<keyword evidence="5" id="KW-0963">Cytoplasm</keyword>
<dbReference type="Gene3D" id="3.40.630.20">
    <property type="entry name" value="Peptidase C15, pyroglutamyl peptidase I-like"/>
    <property type="match status" value="1"/>
</dbReference>
<dbReference type="Proteomes" id="UP000249577">
    <property type="component" value="Unassembled WGS sequence"/>
</dbReference>
<dbReference type="GO" id="GO:0016920">
    <property type="term" value="F:pyroglutamyl-peptidase activity"/>
    <property type="evidence" value="ECO:0007669"/>
    <property type="project" value="UniProtKB-EC"/>
</dbReference>
<comment type="function">
    <text evidence="2">Removes 5-oxoproline from various penultimate amino acid residues except L-proline.</text>
</comment>
<sequence length="250" mass="26367">MTGSREPTRKARNEEILDVRRRSAPTADAPRLLVTAFGRFDGGPNCSDMLLDRLVRERETIESLWGGPVGFARLVVDTQAADRQLAAALAEARPTHVLLTGQAAGREAVSFERVARNVRDLGAPDERGLAGPLGPVRPGGPATRTATWPDLEGAVAAVADAGVPAALSDDAGTHLCNQTLYLALEAAERASPGFVATFLHLPLAPEQVAAGAPAAARLDACFAMPIDDMARAVAAFLVHTRRSSHDTRDP</sequence>
<evidence type="ECO:0000256" key="2">
    <source>
        <dbReference type="ARBA" id="ARBA00002280"/>
    </source>
</evidence>
<name>A0A2W5K2B8_ANCNO</name>
<evidence type="ECO:0000256" key="10">
    <source>
        <dbReference type="SAM" id="MobiDB-lite"/>
    </source>
</evidence>
<evidence type="ECO:0000256" key="9">
    <source>
        <dbReference type="PROSITE-ProRule" id="PRU10076"/>
    </source>
</evidence>
<keyword evidence="7" id="KW-0378">Hydrolase</keyword>
<dbReference type="InterPro" id="IPR036440">
    <property type="entry name" value="Peptidase_C15-like_sf"/>
</dbReference>
<dbReference type="PROSITE" id="PS01333">
    <property type="entry name" value="PYRASE_GLU"/>
    <property type="match status" value="1"/>
</dbReference>
<dbReference type="Pfam" id="PF01470">
    <property type="entry name" value="Peptidase_C15"/>
    <property type="match status" value="1"/>
</dbReference>
<dbReference type="PRINTS" id="PR00706">
    <property type="entry name" value="PYROGLUPTASE"/>
</dbReference>
<dbReference type="InterPro" id="IPR000816">
    <property type="entry name" value="Peptidase_C15"/>
</dbReference>
<evidence type="ECO:0000256" key="8">
    <source>
        <dbReference type="ARBA" id="ARBA00022807"/>
    </source>
</evidence>
<comment type="subcellular location">
    <subcellularLocation>
        <location evidence="3">Cytoplasm</location>
    </subcellularLocation>
</comment>
<feature type="region of interest" description="Disordered" evidence="10">
    <location>
        <begin position="122"/>
        <end position="144"/>
    </location>
</feature>
<dbReference type="AlphaFoldDB" id="A0A2W5K2B8"/>
<keyword evidence="6" id="KW-0645">Protease</keyword>